<dbReference type="InterPro" id="IPR031020">
    <property type="entry name" value="Endura_MppP"/>
</dbReference>
<dbReference type="RefSeq" id="WP_260174512.1">
    <property type="nucleotide sequence ID" value="NZ_JBIRUI010000016.1"/>
</dbReference>
<dbReference type="InterPro" id="IPR004839">
    <property type="entry name" value="Aminotransferase_I/II_large"/>
</dbReference>
<dbReference type="PANTHER" id="PTHR43807">
    <property type="entry name" value="FI04487P"/>
    <property type="match status" value="1"/>
</dbReference>
<proteinExistence type="predicted"/>
<evidence type="ECO:0000256" key="2">
    <source>
        <dbReference type="ARBA" id="ARBA00022576"/>
    </source>
</evidence>
<keyword evidence="3" id="KW-0808">Transferase</keyword>
<dbReference type="NCBIfam" id="TIGR04462">
    <property type="entry name" value="endura_MppP"/>
    <property type="match status" value="1"/>
</dbReference>
<dbReference type="InterPro" id="IPR051326">
    <property type="entry name" value="Kynurenine-oxoglutarate_AT"/>
</dbReference>
<evidence type="ECO:0000313" key="7">
    <source>
        <dbReference type="Proteomes" id="UP001611339"/>
    </source>
</evidence>
<accession>A0ABW7UHC7</accession>
<keyword evidence="7" id="KW-1185">Reference proteome</keyword>
<comment type="cofactor">
    <cofactor evidence="1">
        <name>pyridoxal 5'-phosphate</name>
        <dbReference type="ChEBI" id="CHEBI:597326"/>
    </cofactor>
</comment>
<evidence type="ECO:0000256" key="3">
    <source>
        <dbReference type="ARBA" id="ARBA00022679"/>
    </source>
</evidence>
<organism evidence="6 7">
    <name type="scientific">Streptomyces litmocidini</name>
    <dbReference type="NCBI Taxonomy" id="67318"/>
    <lineage>
        <taxon>Bacteria</taxon>
        <taxon>Bacillati</taxon>
        <taxon>Actinomycetota</taxon>
        <taxon>Actinomycetes</taxon>
        <taxon>Kitasatosporales</taxon>
        <taxon>Streptomycetaceae</taxon>
        <taxon>Streptomyces</taxon>
    </lineage>
</organism>
<dbReference type="InterPro" id="IPR015424">
    <property type="entry name" value="PyrdxlP-dep_Trfase"/>
</dbReference>
<dbReference type="PANTHER" id="PTHR43807:SF20">
    <property type="entry name" value="FI04487P"/>
    <property type="match status" value="1"/>
</dbReference>
<sequence>MNRILPKVSAENLTQFETLALASPMNLADGHARQHLTAAQGKIVSELPDLWAEAVLRPVDEIEREAAESFFGMLGQHGHPFAAGRTLSCYSSSVAMEILARSLVTTTDAVALIHPTFDNIPDILRGVGLRLVPVEEDRAHDEDLPAELLEEVGCVFITTPNNPTGRVMSEDRLRRLAGQCAEHGVVLALDTSFRGFDPAAQFDHYAVLDASGCRWVVIEDTGKLWPTLELKIGWLVRSAEVDLPIEKIHSDILLGTSPLVLLLVKRFADDGADGGLAELQRTIADHRALVRAALDGVPDVSFVDEHARVSVERLHVGSRLGMDVWSAVRSRSLYVLPCQKFHWARPQEGERMLRLALSRDPSTLLASARVLRSALLDTAELQG</sequence>
<evidence type="ECO:0000256" key="4">
    <source>
        <dbReference type="ARBA" id="ARBA00022898"/>
    </source>
</evidence>
<keyword evidence="2" id="KW-0032">Aminotransferase</keyword>
<evidence type="ECO:0000313" key="6">
    <source>
        <dbReference type="EMBL" id="MFI1717732.1"/>
    </source>
</evidence>
<evidence type="ECO:0000259" key="5">
    <source>
        <dbReference type="Pfam" id="PF00155"/>
    </source>
</evidence>
<keyword evidence="4" id="KW-0663">Pyridoxal phosphate</keyword>
<evidence type="ECO:0000256" key="1">
    <source>
        <dbReference type="ARBA" id="ARBA00001933"/>
    </source>
</evidence>
<dbReference type="InterPro" id="IPR015421">
    <property type="entry name" value="PyrdxlP-dep_Trfase_major"/>
</dbReference>
<dbReference type="EMBL" id="JBIRUI010000016">
    <property type="protein sequence ID" value="MFI1717732.1"/>
    <property type="molecule type" value="Genomic_DNA"/>
</dbReference>
<dbReference type="CDD" id="cd00609">
    <property type="entry name" value="AAT_like"/>
    <property type="match status" value="1"/>
</dbReference>
<dbReference type="Proteomes" id="UP001611339">
    <property type="component" value="Unassembled WGS sequence"/>
</dbReference>
<feature type="domain" description="Aminotransferase class I/classII large" evidence="5">
    <location>
        <begin position="64"/>
        <end position="360"/>
    </location>
</feature>
<dbReference type="Gene3D" id="3.90.1150.10">
    <property type="entry name" value="Aspartate Aminotransferase, domain 1"/>
    <property type="match status" value="1"/>
</dbReference>
<gene>
    <name evidence="6" type="primary">mppP</name>
    <name evidence="6" type="ORF">ACH407_29780</name>
</gene>
<comment type="caution">
    <text evidence="6">The sequence shown here is derived from an EMBL/GenBank/DDBJ whole genome shotgun (WGS) entry which is preliminary data.</text>
</comment>
<dbReference type="SUPFAM" id="SSF53383">
    <property type="entry name" value="PLP-dependent transferases"/>
    <property type="match status" value="1"/>
</dbReference>
<dbReference type="InterPro" id="IPR015422">
    <property type="entry name" value="PyrdxlP-dep_Trfase_small"/>
</dbReference>
<reference evidence="6 7" key="1">
    <citation type="submission" date="2024-10" db="EMBL/GenBank/DDBJ databases">
        <title>The Natural Products Discovery Center: Release of the First 8490 Sequenced Strains for Exploring Actinobacteria Biosynthetic Diversity.</title>
        <authorList>
            <person name="Kalkreuter E."/>
            <person name="Kautsar S.A."/>
            <person name="Yang D."/>
            <person name="Bader C.D."/>
            <person name="Teijaro C.N."/>
            <person name="Fluegel L."/>
            <person name="Davis C.M."/>
            <person name="Simpson J.R."/>
            <person name="Lauterbach L."/>
            <person name="Steele A.D."/>
            <person name="Gui C."/>
            <person name="Meng S."/>
            <person name="Li G."/>
            <person name="Viehrig K."/>
            <person name="Ye F."/>
            <person name="Su P."/>
            <person name="Kiefer A.F."/>
            <person name="Nichols A."/>
            <person name="Cepeda A.J."/>
            <person name="Yan W."/>
            <person name="Fan B."/>
            <person name="Jiang Y."/>
            <person name="Adhikari A."/>
            <person name="Zheng C.-J."/>
            <person name="Schuster L."/>
            <person name="Cowan T.M."/>
            <person name="Smanski M.J."/>
            <person name="Chevrette M.G."/>
            <person name="De Carvalho L.P.S."/>
            <person name="Shen B."/>
        </authorList>
    </citation>
    <scope>NUCLEOTIDE SEQUENCE [LARGE SCALE GENOMIC DNA]</scope>
    <source>
        <strain evidence="6 7">NPDC020602</strain>
    </source>
</reference>
<protein>
    <submittedName>
        <fullName evidence="6">Enduracididine biosynthesis enzyme MppP</fullName>
    </submittedName>
</protein>
<dbReference type="Gene3D" id="3.40.640.10">
    <property type="entry name" value="Type I PLP-dependent aspartate aminotransferase-like (Major domain)"/>
    <property type="match status" value="1"/>
</dbReference>
<name>A0ABW7UHC7_9ACTN</name>
<dbReference type="Pfam" id="PF00155">
    <property type="entry name" value="Aminotran_1_2"/>
    <property type="match status" value="1"/>
</dbReference>